<organism evidence="1 2">
    <name type="scientific">Portunus trituberculatus</name>
    <name type="common">Swimming crab</name>
    <name type="synonym">Neptunus trituberculatus</name>
    <dbReference type="NCBI Taxonomy" id="210409"/>
    <lineage>
        <taxon>Eukaryota</taxon>
        <taxon>Metazoa</taxon>
        <taxon>Ecdysozoa</taxon>
        <taxon>Arthropoda</taxon>
        <taxon>Crustacea</taxon>
        <taxon>Multicrustacea</taxon>
        <taxon>Malacostraca</taxon>
        <taxon>Eumalacostraca</taxon>
        <taxon>Eucarida</taxon>
        <taxon>Decapoda</taxon>
        <taxon>Pleocyemata</taxon>
        <taxon>Brachyura</taxon>
        <taxon>Eubrachyura</taxon>
        <taxon>Portunoidea</taxon>
        <taxon>Portunidae</taxon>
        <taxon>Portuninae</taxon>
        <taxon>Portunus</taxon>
    </lineage>
</organism>
<sequence length="84" mass="9418">MKPFGSEKEAEDNEAFSKWNFWTAYWRNRGKDAGDRKDGRREGKLVLAGDNVAVLAEQRLAHSAPLIYSTDLLSLPSTTCDVDT</sequence>
<protein>
    <submittedName>
        <fullName evidence="1">Uncharacterized protein</fullName>
    </submittedName>
</protein>
<keyword evidence="2" id="KW-1185">Reference proteome</keyword>
<dbReference type="EMBL" id="VSRR010006207">
    <property type="protein sequence ID" value="MPC44282.1"/>
    <property type="molecule type" value="Genomic_DNA"/>
</dbReference>
<comment type="caution">
    <text evidence="1">The sequence shown here is derived from an EMBL/GenBank/DDBJ whole genome shotgun (WGS) entry which is preliminary data.</text>
</comment>
<name>A0A5B7FCV6_PORTR</name>
<dbReference type="Proteomes" id="UP000324222">
    <property type="component" value="Unassembled WGS sequence"/>
</dbReference>
<evidence type="ECO:0000313" key="2">
    <source>
        <dbReference type="Proteomes" id="UP000324222"/>
    </source>
</evidence>
<accession>A0A5B7FCV6</accession>
<dbReference type="AlphaFoldDB" id="A0A5B7FCV6"/>
<evidence type="ECO:0000313" key="1">
    <source>
        <dbReference type="EMBL" id="MPC44282.1"/>
    </source>
</evidence>
<reference evidence="1 2" key="1">
    <citation type="submission" date="2019-05" db="EMBL/GenBank/DDBJ databases">
        <title>Another draft genome of Portunus trituberculatus and its Hox gene families provides insights of decapod evolution.</title>
        <authorList>
            <person name="Jeong J.-H."/>
            <person name="Song I."/>
            <person name="Kim S."/>
            <person name="Choi T."/>
            <person name="Kim D."/>
            <person name="Ryu S."/>
            <person name="Kim W."/>
        </authorList>
    </citation>
    <scope>NUCLEOTIDE SEQUENCE [LARGE SCALE GENOMIC DNA]</scope>
    <source>
        <tissue evidence="1">Muscle</tissue>
    </source>
</reference>
<proteinExistence type="predicted"/>
<gene>
    <name evidence="1" type="ORF">E2C01_037953</name>
</gene>